<organism evidence="1 2">
    <name type="scientific">Coemansia aciculifera</name>
    <dbReference type="NCBI Taxonomy" id="417176"/>
    <lineage>
        <taxon>Eukaryota</taxon>
        <taxon>Fungi</taxon>
        <taxon>Fungi incertae sedis</taxon>
        <taxon>Zoopagomycota</taxon>
        <taxon>Kickxellomycotina</taxon>
        <taxon>Kickxellomycetes</taxon>
        <taxon>Kickxellales</taxon>
        <taxon>Kickxellaceae</taxon>
        <taxon>Coemansia</taxon>
    </lineage>
</organism>
<proteinExistence type="predicted"/>
<comment type="caution">
    <text evidence="1">The sequence shown here is derived from an EMBL/GenBank/DDBJ whole genome shotgun (WGS) entry which is preliminary data.</text>
</comment>
<feature type="non-terminal residue" evidence="1">
    <location>
        <position position="1692"/>
    </location>
</feature>
<accession>A0ACC1M397</accession>
<reference evidence="1" key="1">
    <citation type="submission" date="2022-07" db="EMBL/GenBank/DDBJ databases">
        <title>Phylogenomic reconstructions and comparative analyses of Kickxellomycotina fungi.</title>
        <authorList>
            <person name="Reynolds N.K."/>
            <person name="Stajich J.E."/>
            <person name="Barry K."/>
            <person name="Grigoriev I.V."/>
            <person name="Crous P."/>
            <person name="Smith M.E."/>
        </authorList>
    </citation>
    <scope>NUCLEOTIDE SEQUENCE</scope>
    <source>
        <strain evidence="1">CBS 190363</strain>
    </source>
</reference>
<keyword evidence="2" id="KW-1185">Reference proteome</keyword>
<feature type="non-terminal residue" evidence="1">
    <location>
        <position position="1"/>
    </location>
</feature>
<protein>
    <submittedName>
        <fullName evidence="1">Uncharacterized protein</fullName>
    </submittedName>
</protein>
<name>A0ACC1M397_9FUNG</name>
<dbReference type="Proteomes" id="UP001139981">
    <property type="component" value="Unassembled WGS sequence"/>
</dbReference>
<dbReference type="EMBL" id="JANBVB010000346">
    <property type="protein sequence ID" value="KAJ2894981.1"/>
    <property type="molecule type" value="Genomic_DNA"/>
</dbReference>
<evidence type="ECO:0000313" key="2">
    <source>
        <dbReference type="Proteomes" id="UP001139981"/>
    </source>
</evidence>
<gene>
    <name evidence="1" type="ORF">IWW38_002425</name>
</gene>
<sequence>DHASLLAIMNSVDSELSGDVTPAAMSFVNAMPARLVQVPEAWTAILELSCAPDTDPALRVLALNDLCRLLDDEPANIGRLRILQTPLLDHLVTICVLGGYFSDANGNSEAEADCAEDSGNTAHMLRLVDAHTRATDHLELIPHTTLDHRMQRLAVGHSRARKAWIGRVLEQRSDTALPGAEELQQKQQQEENAQVLLTRLTLEWSQAATVLMKQYAWRLYCDQPAYADDVRNSIFALWALTPTGSVPLAIHLLSLAISHAQSQLPLALSADSAPADESVLVANLAALASLVLDILLNYRQFQEYVAYHHEQLKALSAGAPASASQAFDSDRCAEYCSPHSPWDDMPNLTHSLVQFMLQLDECTADLQVSMCGLVLRLVLSGIRSMNLQRVEESMSYLIMLLDRHPTLAVSPGQSAPCSVGHSCGGGCALSQKAFAVLGYIHEAFMFAEEQTGPSPSPPTEQRDSIGTLYLRIFQCYRGLLEPTCAEAFAGGSRAESRQQLGPSREERGHFAEYVQSQAWQDQYRARCMPAMRSAEEEEMRMASVSQASFASILREYLRRSHKMDAAQVRSTRRAQTATASVVLPVEAEETALVKKKAAHKAHSQWHWVWRRRLHMLASPRGPWRMASRNPQSMRLSSQHWMLDAVENSQRMRRRLTRNSHYEDHHVAAMRRDRTGQRAGSKSHAQTVNHGSFDSEEGVPRLSLSVPGLESGEQDTSLDEEWSLVMPEDLGVVAATTADPGRAHFGVAAKRIVLLGSVSGRVELTQTLLRFVAERDGAGAVVANDSDRPSDSTPQVITAELDRDLSWHLTSIHQVHFRRHMLHTSAIEVFFKDHSSAFFSLQDKKSLMQLVWKLTSLPGVNSGLSLSDIRAPSSLLSRLKLTERWQHGELSNFDYLMALNTIAGRSYNDLSQYPVFPWIISDYTSKWIDIRDPKVYRDLSRPIGALNEKRLQHFIERYESFEDPAGLIKKFHYGTHYSSAASVAYYLIRLEPFASVHVSLQSGKFDHADRQFHSVGDTWSSCLTGPGDVKELVPEFYYMSEFMSNHNGLDLGKRQDGTRLGNVKLPPWASTPEEFVRINRQALESEHVSKHLHKWVDLIFGYKQRGPEAVKAHNVFYYLTYEGAVNLDAIQDPVERASVESQIHYFGQTPTQLFTTPHPARHSHLPAPLYTPLTSAAGKVQQFILQASSCDICFVGSPRQASVGSQATMTLRSIPWPTSYSHLPAATSTLLAADSAGSDGYRRRTSKEALTVVDASGRVSTYQLTLFTSNDYKFQLSVEPLVEGYYALTAASPASYSQHRALADRRPVSYATVAGKPEMLISCAHHDGTVKCSRIVNDRDSAAVDTLQKASVSHSASMTNAHAGAVVGAMSSRKREQPVSGVRQEARTGNGHQPSRSFAGLFGVGSASGADDSRKSTSSNLPSELAKESMLDTSAPASVYIPLAARLLDAINAPSCFYLSEQQTCVAVSESGTCMVVGSAQGAVTILCDDSVTNANSIGGANSATTAPVLFAAGLADPMNTDIGHTSMAAYSLSDVGLGNNAGKPGGWTVTHVLHGHDAAVLGVAISDDHDIVASGSADGTVILWTGRGGRYLRTLVPVSPANVHPEDCIPTIPNHHERYSRIERVFVSAEALILCYSVSGSTESFENCDRLDPVRAASQYCDLTPLQAHESNPTNLGTDSQGIYASSQKEGG</sequence>
<evidence type="ECO:0000313" key="1">
    <source>
        <dbReference type="EMBL" id="KAJ2894981.1"/>
    </source>
</evidence>